<proteinExistence type="predicted"/>
<keyword evidence="2" id="KW-1185">Reference proteome</keyword>
<gene>
    <name evidence="1" type="ORF">PISMIDRAFT_683253</name>
</gene>
<dbReference type="EMBL" id="KN833786">
    <property type="protein sequence ID" value="KIK19297.1"/>
    <property type="molecule type" value="Genomic_DNA"/>
</dbReference>
<name>A0A0C9Z9Y6_9AGAM</name>
<reference evidence="1 2" key="1">
    <citation type="submission" date="2014-04" db="EMBL/GenBank/DDBJ databases">
        <authorList>
            <consortium name="DOE Joint Genome Institute"/>
            <person name="Kuo A."/>
            <person name="Kohler A."/>
            <person name="Costa M.D."/>
            <person name="Nagy L.G."/>
            <person name="Floudas D."/>
            <person name="Copeland A."/>
            <person name="Barry K.W."/>
            <person name="Cichocki N."/>
            <person name="Veneault-Fourrey C."/>
            <person name="LaButti K."/>
            <person name="Lindquist E.A."/>
            <person name="Lipzen A."/>
            <person name="Lundell T."/>
            <person name="Morin E."/>
            <person name="Murat C."/>
            <person name="Sun H."/>
            <person name="Tunlid A."/>
            <person name="Henrissat B."/>
            <person name="Grigoriev I.V."/>
            <person name="Hibbett D.S."/>
            <person name="Martin F."/>
            <person name="Nordberg H.P."/>
            <person name="Cantor M.N."/>
            <person name="Hua S.X."/>
        </authorList>
    </citation>
    <scope>NUCLEOTIDE SEQUENCE [LARGE SCALE GENOMIC DNA]</scope>
    <source>
        <strain evidence="1 2">441</strain>
    </source>
</reference>
<evidence type="ECO:0000313" key="2">
    <source>
        <dbReference type="Proteomes" id="UP000054018"/>
    </source>
</evidence>
<feature type="non-terminal residue" evidence="1">
    <location>
        <position position="1"/>
    </location>
</feature>
<dbReference type="AlphaFoldDB" id="A0A0C9Z9Y6"/>
<dbReference type="Proteomes" id="UP000054018">
    <property type="component" value="Unassembled WGS sequence"/>
</dbReference>
<organism evidence="1 2">
    <name type="scientific">Pisolithus microcarpus 441</name>
    <dbReference type="NCBI Taxonomy" id="765257"/>
    <lineage>
        <taxon>Eukaryota</taxon>
        <taxon>Fungi</taxon>
        <taxon>Dikarya</taxon>
        <taxon>Basidiomycota</taxon>
        <taxon>Agaricomycotina</taxon>
        <taxon>Agaricomycetes</taxon>
        <taxon>Agaricomycetidae</taxon>
        <taxon>Boletales</taxon>
        <taxon>Sclerodermatineae</taxon>
        <taxon>Pisolithaceae</taxon>
        <taxon>Pisolithus</taxon>
    </lineage>
</organism>
<dbReference type="HOGENOM" id="CLU_2190253_0_0_1"/>
<reference evidence="2" key="2">
    <citation type="submission" date="2015-01" db="EMBL/GenBank/DDBJ databases">
        <title>Evolutionary Origins and Diversification of the Mycorrhizal Mutualists.</title>
        <authorList>
            <consortium name="DOE Joint Genome Institute"/>
            <consortium name="Mycorrhizal Genomics Consortium"/>
            <person name="Kohler A."/>
            <person name="Kuo A."/>
            <person name="Nagy L.G."/>
            <person name="Floudas D."/>
            <person name="Copeland A."/>
            <person name="Barry K.W."/>
            <person name="Cichocki N."/>
            <person name="Veneault-Fourrey C."/>
            <person name="LaButti K."/>
            <person name="Lindquist E.A."/>
            <person name="Lipzen A."/>
            <person name="Lundell T."/>
            <person name="Morin E."/>
            <person name="Murat C."/>
            <person name="Riley R."/>
            <person name="Ohm R."/>
            <person name="Sun H."/>
            <person name="Tunlid A."/>
            <person name="Henrissat B."/>
            <person name="Grigoriev I.V."/>
            <person name="Hibbett D.S."/>
            <person name="Martin F."/>
        </authorList>
    </citation>
    <scope>NUCLEOTIDE SEQUENCE [LARGE SCALE GENOMIC DNA]</scope>
    <source>
        <strain evidence="2">441</strain>
    </source>
</reference>
<accession>A0A0C9Z9Y6</accession>
<protein>
    <submittedName>
        <fullName evidence="1">Uncharacterized protein</fullName>
    </submittedName>
</protein>
<sequence length="109" mass="12671">MQKQIPQLRRARGFPINTPTSTSWIGSSNIDTRVCPKRRSWVSMCDDLVSKVMHHRFRPLSDAMCTSQCLARSLIGFDSYHLQRKPIRSSRLQSSMGMGYQRRCQRCFC</sequence>
<evidence type="ECO:0000313" key="1">
    <source>
        <dbReference type="EMBL" id="KIK19297.1"/>
    </source>
</evidence>